<evidence type="ECO:0000313" key="1">
    <source>
        <dbReference type="EMBL" id="CEK99284.1"/>
    </source>
</evidence>
<dbReference type="EMBL" id="HACG01052413">
    <property type="protein sequence ID" value="CEK99284.1"/>
    <property type="molecule type" value="Transcribed_RNA"/>
</dbReference>
<proteinExistence type="predicted"/>
<organism evidence="1">
    <name type="scientific">Arion vulgaris</name>
    <dbReference type="NCBI Taxonomy" id="1028688"/>
    <lineage>
        <taxon>Eukaryota</taxon>
        <taxon>Metazoa</taxon>
        <taxon>Spiralia</taxon>
        <taxon>Lophotrochozoa</taxon>
        <taxon>Mollusca</taxon>
        <taxon>Gastropoda</taxon>
        <taxon>Heterobranchia</taxon>
        <taxon>Euthyneura</taxon>
        <taxon>Panpulmonata</taxon>
        <taxon>Eupulmonata</taxon>
        <taxon>Stylommatophora</taxon>
        <taxon>Helicina</taxon>
        <taxon>Arionoidea</taxon>
        <taxon>Arionidae</taxon>
        <taxon>Arion</taxon>
    </lineage>
</organism>
<protein>
    <submittedName>
        <fullName evidence="1">Uncharacterized protein</fullName>
    </submittedName>
</protein>
<dbReference type="AlphaFoldDB" id="A0A0B7C1D2"/>
<gene>
    <name evidence="1" type="primary">ORF220897</name>
</gene>
<accession>A0A0B7C1D2</accession>
<name>A0A0B7C1D2_9EUPU</name>
<reference evidence="1" key="1">
    <citation type="submission" date="2014-12" db="EMBL/GenBank/DDBJ databases">
        <title>Insight into the proteome of Arion vulgaris.</title>
        <authorList>
            <person name="Aradska J."/>
            <person name="Bulat T."/>
            <person name="Smidak R."/>
            <person name="Sarate P."/>
            <person name="Gangsoo J."/>
            <person name="Sialana F."/>
            <person name="Bilban M."/>
            <person name="Lubec G."/>
        </authorList>
    </citation>
    <scope>NUCLEOTIDE SEQUENCE</scope>
    <source>
        <tissue evidence="1">Skin</tissue>
    </source>
</reference>
<sequence length="51" mass="6314">MRTRQERLMVLCDKMRRYNSFCECKIPKGYTTKNYSCQTKKWIEDTTLMFH</sequence>